<keyword evidence="3" id="KW-1185">Reference proteome</keyword>
<dbReference type="AlphaFoldDB" id="A0A1X2GJX4"/>
<keyword evidence="1" id="KW-0732">Signal</keyword>
<evidence type="ECO:0000313" key="3">
    <source>
        <dbReference type="Proteomes" id="UP000242146"/>
    </source>
</evidence>
<gene>
    <name evidence="2" type="ORF">DM01DRAFT_1335036</name>
</gene>
<feature type="signal peptide" evidence="1">
    <location>
        <begin position="1"/>
        <end position="20"/>
    </location>
</feature>
<dbReference type="STRING" id="101127.A0A1X2GJX4"/>
<dbReference type="EMBL" id="MCGT01000011">
    <property type="protein sequence ID" value="ORX55648.1"/>
    <property type="molecule type" value="Genomic_DNA"/>
</dbReference>
<protein>
    <submittedName>
        <fullName evidence="2">Uncharacterized protein</fullName>
    </submittedName>
</protein>
<evidence type="ECO:0000313" key="2">
    <source>
        <dbReference type="EMBL" id="ORX55648.1"/>
    </source>
</evidence>
<proteinExistence type="predicted"/>
<sequence>MRFACSSLLAGCLFLDSTTGRVLLVNTIEIYGRRRTLDSHREPFQVKKGAVPPTSLPPANTRCPRVWPTTIADSDGMKLVIGTKTFNALATSLGTKIFIQRKAINLAMRMAVVPSTKNVNDTDLLFQIRQVRTRFHHPSTYLCCRSSSIWTEDVSSQPYSIFTLADWDSGADNSCYRVASSLFQHVALAVMLNKNLDKPKLTELIAKVTKATNIHNSLVAILALFNDDITLKIIGNTDLSKQLASLANDIAPTITKANASVAAAIKEKFFKRK</sequence>
<accession>A0A1X2GJX4</accession>
<dbReference type="OrthoDB" id="2250876at2759"/>
<dbReference type="Proteomes" id="UP000242146">
    <property type="component" value="Unassembled WGS sequence"/>
</dbReference>
<comment type="caution">
    <text evidence="2">The sequence shown here is derived from an EMBL/GenBank/DDBJ whole genome shotgun (WGS) entry which is preliminary data.</text>
</comment>
<evidence type="ECO:0000256" key="1">
    <source>
        <dbReference type="SAM" id="SignalP"/>
    </source>
</evidence>
<organism evidence="2 3">
    <name type="scientific">Hesseltinella vesiculosa</name>
    <dbReference type="NCBI Taxonomy" id="101127"/>
    <lineage>
        <taxon>Eukaryota</taxon>
        <taxon>Fungi</taxon>
        <taxon>Fungi incertae sedis</taxon>
        <taxon>Mucoromycota</taxon>
        <taxon>Mucoromycotina</taxon>
        <taxon>Mucoromycetes</taxon>
        <taxon>Mucorales</taxon>
        <taxon>Cunninghamellaceae</taxon>
        <taxon>Hesseltinella</taxon>
    </lineage>
</organism>
<feature type="chain" id="PRO_5010858443" evidence="1">
    <location>
        <begin position="21"/>
        <end position="273"/>
    </location>
</feature>
<name>A0A1X2GJX4_9FUNG</name>
<reference evidence="2 3" key="1">
    <citation type="submission" date="2016-07" db="EMBL/GenBank/DDBJ databases">
        <title>Pervasive Adenine N6-methylation of Active Genes in Fungi.</title>
        <authorList>
            <consortium name="DOE Joint Genome Institute"/>
            <person name="Mondo S.J."/>
            <person name="Dannebaum R.O."/>
            <person name="Kuo R.C."/>
            <person name="Labutti K."/>
            <person name="Haridas S."/>
            <person name="Kuo A."/>
            <person name="Salamov A."/>
            <person name="Ahrendt S.R."/>
            <person name="Lipzen A."/>
            <person name="Sullivan W."/>
            <person name="Andreopoulos W.B."/>
            <person name="Clum A."/>
            <person name="Lindquist E."/>
            <person name="Daum C."/>
            <person name="Ramamoorthy G.K."/>
            <person name="Gryganskyi A."/>
            <person name="Culley D."/>
            <person name="Magnuson J.K."/>
            <person name="James T.Y."/>
            <person name="O'Malley M.A."/>
            <person name="Stajich J.E."/>
            <person name="Spatafora J.W."/>
            <person name="Visel A."/>
            <person name="Grigoriev I.V."/>
        </authorList>
    </citation>
    <scope>NUCLEOTIDE SEQUENCE [LARGE SCALE GENOMIC DNA]</scope>
    <source>
        <strain evidence="2 3">NRRL 3301</strain>
    </source>
</reference>